<dbReference type="Pfam" id="PF09791">
    <property type="entry name" value="Oxidored-like"/>
    <property type="match status" value="1"/>
</dbReference>
<evidence type="ECO:0000259" key="1">
    <source>
        <dbReference type="Pfam" id="PF09791"/>
    </source>
</evidence>
<evidence type="ECO:0000313" key="3">
    <source>
        <dbReference type="Proteomes" id="UP000245820"/>
    </source>
</evidence>
<reference evidence="2 3" key="1">
    <citation type="submission" date="2018-05" db="EMBL/GenBank/DDBJ databases">
        <title>Complete genome sequence of Massilia oculi sp. nov. CCUG 43427T (=DSM 26321T), the type strain of M. oculi, and comparison with genome sequences of other Massilia strains.</title>
        <authorList>
            <person name="Zhu B."/>
        </authorList>
    </citation>
    <scope>NUCLEOTIDE SEQUENCE [LARGE SCALE GENOMIC DNA]</scope>
    <source>
        <strain evidence="2 3">CCUG 43427</strain>
    </source>
</reference>
<dbReference type="KEGG" id="mtim:DIR46_20790"/>
<dbReference type="PANTHER" id="PTHR21193">
    <property type="entry name" value="OXIDOREDUCTASE-LIKE DOMAIN-CONTAINING PROTEIN 1"/>
    <property type="match status" value="1"/>
</dbReference>
<dbReference type="PANTHER" id="PTHR21193:SF3">
    <property type="entry name" value="OXIDOREDUCTASE-LIKE DOMAIN-CONTAINING PROTEIN 1"/>
    <property type="match status" value="1"/>
</dbReference>
<dbReference type="RefSeq" id="WP_109348098.1">
    <property type="nucleotide sequence ID" value="NZ_CP029343.1"/>
</dbReference>
<dbReference type="AlphaFoldDB" id="A0A2S2DQZ6"/>
<dbReference type="EMBL" id="CP029343">
    <property type="protein sequence ID" value="AWL07820.1"/>
    <property type="molecule type" value="Genomic_DNA"/>
</dbReference>
<sequence length="57" mass="5982">MTSPAPTSPRPEPPVAPDLDDCCRSGCVPCVFDLYEDALARHEAALAAWEAAQGPAN</sequence>
<organism evidence="2 3">
    <name type="scientific">Massilia oculi</name>
    <dbReference type="NCBI Taxonomy" id="945844"/>
    <lineage>
        <taxon>Bacteria</taxon>
        <taxon>Pseudomonadati</taxon>
        <taxon>Pseudomonadota</taxon>
        <taxon>Betaproteobacteria</taxon>
        <taxon>Burkholderiales</taxon>
        <taxon>Oxalobacteraceae</taxon>
        <taxon>Telluria group</taxon>
        <taxon>Massilia</taxon>
    </lineage>
</organism>
<keyword evidence="3" id="KW-1185">Reference proteome</keyword>
<dbReference type="InterPro" id="IPR019180">
    <property type="entry name" value="Oxidoreductase-like_N"/>
</dbReference>
<accession>A0A2S2DQZ6</accession>
<proteinExistence type="predicted"/>
<evidence type="ECO:0000313" key="2">
    <source>
        <dbReference type="EMBL" id="AWL07820.1"/>
    </source>
</evidence>
<feature type="domain" description="Oxidoreductase-like" evidence="1">
    <location>
        <begin position="10"/>
        <end position="49"/>
    </location>
</feature>
<name>A0A2S2DQZ6_9BURK</name>
<gene>
    <name evidence="2" type="ORF">DIR46_20790</name>
</gene>
<dbReference type="InterPro" id="IPR039251">
    <property type="entry name" value="OXLD1"/>
</dbReference>
<protein>
    <submittedName>
        <fullName evidence="2">Oxidoreductase</fullName>
    </submittedName>
</protein>
<dbReference type="Proteomes" id="UP000245820">
    <property type="component" value="Chromosome"/>
</dbReference>